<evidence type="ECO:0000313" key="1">
    <source>
        <dbReference type="EMBL" id="KAK3765619.1"/>
    </source>
</evidence>
<proteinExistence type="predicted"/>
<comment type="caution">
    <text evidence="1">The sequence shown here is derived from an EMBL/GenBank/DDBJ whole genome shotgun (WGS) entry which is preliminary data.</text>
</comment>
<organism evidence="1 2">
    <name type="scientific">Elysia crispata</name>
    <name type="common">lettuce slug</name>
    <dbReference type="NCBI Taxonomy" id="231223"/>
    <lineage>
        <taxon>Eukaryota</taxon>
        <taxon>Metazoa</taxon>
        <taxon>Spiralia</taxon>
        <taxon>Lophotrochozoa</taxon>
        <taxon>Mollusca</taxon>
        <taxon>Gastropoda</taxon>
        <taxon>Heterobranchia</taxon>
        <taxon>Euthyneura</taxon>
        <taxon>Panpulmonata</taxon>
        <taxon>Sacoglossa</taxon>
        <taxon>Placobranchoidea</taxon>
        <taxon>Plakobranchidae</taxon>
        <taxon>Elysia</taxon>
    </lineage>
</organism>
<protein>
    <submittedName>
        <fullName evidence="1">Uncharacterized protein</fullName>
    </submittedName>
</protein>
<reference evidence="1" key="1">
    <citation type="journal article" date="2023" name="G3 (Bethesda)">
        <title>A reference genome for the long-term kleptoplast-retaining sea slug Elysia crispata morphotype clarki.</title>
        <authorList>
            <person name="Eastman K.E."/>
            <person name="Pendleton A.L."/>
            <person name="Shaikh M.A."/>
            <person name="Suttiyut T."/>
            <person name="Ogas R."/>
            <person name="Tomko P."/>
            <person name="Gavelis G."/>
            <person name="Widhalm J.R."/>
            <person name="Wisecaver J.H."/>
        </authorList>
    </citation>
    <scope>NUCLEOTIDE SEQUENCE</scope>
    <source>
        <strain evidence="1">ECLA1</strain>
    </source>
</reference>
<dbReference type="Proteomes" id="UP001283361">
    <property type="component" value="Unassembled WGS sequence"/>
</dbReference>
<keyword evidence="2" id="KW-1185">Reference proteome</keyword>
<accession>A0AAE0ZA20</accession>
<evidence type="ECO:0000313" key="2">
    <source>
        <dbReference type="Proteomes" id="UP001283361"/>
    </source>
</evidence>
<dbReference type="EMBL" id="JAWDGP010004282">
    <property type="protein sequence ID" value="KAK3765619.1"/>
    <property type="molecule type" value="Genomic_DNA"/>
</dbReference>
<name>A0AAE0ZA20_9GAST</name>
<dbReference type="AlphaFoldDB" id="A0AAE0ZA20"/>
<sequence>MISSHVTSSFPQIFSDTRQFCSSVSRFVLHGMLNLFSRLELIHRVSSTVVRSQSDALSPHEKIIRSEVCHLTPASVPA</sequence>
<gene>
    <name evidence="1" type="ORF">RRG08_021298</name>
</gene>